<evidence type="ECO:0000256" key="4">
    <source>
        <dbReference type="ARBA" id="ARBA00023049"/>
    </source>
</evidence>
<name>A0A926D4Y7_9FIRM</name>
<dbReference type="InterPro" id="IPR045569">
    <property type="entry name" value="Metalloprtase-TldD/E_C"/>
</dbReference>
<keyword evidence="4" id="KW-0482">Metalloprotease</keyword>
<dbReference type="InterPro" id="IPR025502">
    <property type="entry name" value="TldD"/>
</dbReference>
<evidence type="ECO:0000256" key="2">
    <source>
        <dbReference type="ARBA" id="ARBA00022670"/>
    </source>
</evidence>
<dbReference type="InterPro" id="IPR002510">
    <property type="entry name" value="Metalloprtase-TldD/E_N"/>
</dbReference>
<comment type="caution">
    <text evidence="8">The sequence shown here is derived from an EMBL/GenBank/DDBJ whole genome shotgun (WGS) entry which is preliminary data.</text>
</comment>
<dbReference type="Gene3D" id="3.30.2290.10">
    <property type="entry name" value="PmbA/TldD superfamily"/>
    <property type="match status" value="1"/>
</dbReference>
<keyword evidence="9" id="KW-1185">Reference proteome</keyword>
<dbReference type="Pfam" id="PF19290">
    <property type="entry name" value="PmbA_TldD_2nd"/>
    <property type="match status" value="1"/>
</dbReference>
<dbReference type="RefSeq" id="WP_249316024.1">
    <property type="nucleotide sequence ID" value="NZ_JACRSR010000002.1"/>
</dbReference>
<evidence type="ECO:0000256" key="1">
    <source>
        <dbReference type="ARBA" id="ARBA00005836"/>
    </source>
</evidence>
<gene>
    <name evidence="8" type="ORF">H8696_06175</name>
</gene>
<feature type="domain" description="Metalloprotease TldD/E C-terminal" evidence="6">
    <location>
        <begin position="228"/>
        <end position="458"/>
    </location>
</feature>
<dbReference type="GO" id="GO:0005829">
    <property type="term" value="C:cytosol"/>
    <property type="evidence" value="ECO:0007669"/>
    <property type="project" value="TreeGrafter"/>
</dbReference>
<keyword evidence="3" id="KW-0378">Hydrolase</keyword>
<dbReference type="InterPro" id="IPR035068">
    <property type="entry name" value="TldD/PmbA_N"/>
</dbReference>
<reference evidence="8" key="1">
    <citation type="submission" date="2020-08" db="EMBL/GenBank/DDBJ databases">
        <title>Genome public.</title>
        <authorList>
            <person name="Liu C."/>
            <person name="Sun Q."/>
        </authorList>
    </citation>
    <scope>NUCLEOTIDE SEQUENCE</scope>
    <source>
        <strain evidence="8">NSJ-53</strain>
    </source>
</reference>
<dbReference type="PANTHER" id="PTHR30624">
    <property type="entry name" value="UNCHARACTERIZED PROTEIN TLDD AND PMBA"/>
    <property type="match status" value="1"/>
</dbReference>
<dbReference type="Pfam" id="PF19289">
    <property type="entry name" value="PmbA_TldD_3rd"/>
    <property type="match status" value="1"/>
</dbReference>
<feature type="domain" description="Metalloprotease TldD/E central" evidence="7">
    <location>
        <begin position="111"/>
        <end position="219"/>
    </location>
</feature>
<protein>
    <submittedName>
        <fullName evidence="8">TldD/PmbA family protein</fullName>
    </submittedName>
</protein>
<comment type="similarity">
    <text evidence="1">Belongs to the peptidase U62 family.</text>
</comment>
<dbReference type="InterPro" id="IPR051463">
    <property type="entry name" value="Peptidase_U62_metallo"/>
</dbReference>
<sequence length="459" mass="48879">MIDRSVASAILTKCLKGGADFAELFFEERREGVIGMLSGEIEAATSALELGVGLRVMRGLKSVYTYGNDLGGQGLEALAVNALAALKAAPMETEDVVLNPAKRIRPVIEIPPADVELVRKTEIVRQADAGARGRESITQVNVTLADVTQRVRILNSEGLDVSDQRTRVRLSVVATAGGSGENQTGHEGPGAASGYEFFEKVVDPRSVGRQAAKTADTMLKAESCPKGIFPVVIYGGFGGVIFHEACGHALESSFVSKGISVFSNKLGEAIASPKVTAVDDGVIPWGWGSLGVDDEGFRTQRNLLIEEGVLKSYMVDRMGARRMDHPRTGNGRRQSYRYAPTSRMTNTFIEAGPDDEEEMIRTLGEGLVAKKMGGGSVNPATGEFNFAVNEGWWVKDGRIVMPVRGATLIGKGQEILFCIDSVGKKVSLGQGMCGSFSGSIPVNVGQPTIRVSRIAVGGR</sequence>
<evidence type="ECO:0000259" key="5">
    <source>
        <dbReference type="Pfam" id="PF01523"/>
    </source>
</evidence>
<dbReference type="InterPro" id="IPR036059">
    <property type="entry name" value="TldD/PmbA_sf"/>
</dbReference>
<dbReference type="Pfam" id="PF01523">
    <property type="entry name" value="PmbA_TldD_1st"/>
    <property type="match status" value="1"/>
</dbReference>
<dbReference type="GO" id="GO:0006508">
    <property type="term" value="P:proteolysis"/>
    <property type="evidence" value="ECO:0007669"/>
    <property type="project" value="UniProtKB-KW"/>
</dbReference>
<keyword evidence="2" id="KW-0645">Protease</keyword>
<dbReference type="AlphaFoldDB" id="A0A926D4Y7"/>
<feature type="domain" description="Metalloprotease TldD/E N-terminal" evidence="5">
    <location>
        <begin position="22"/>
        <end position="85"/>
    </location>
</feature>
<dbReference type="Proteomes" id="UP000623172">
    <property type="component" value="Unassembled WGS sequence"/>
</dbReference>
<evidence type="ECO:0000259" key="6">
    <source>
        <dbReference type="Pfam" id="PF19289"/>
    </source>
</evidence>
<evidence type="ECO:0000313" key="9">
    <source>
        <dbReference type="Proteomes" id="UP000623172"/>
    </source>
</evidence>
<dbReference type="GO" id="GO:0008237">
    <property type="term" value="F:metallopeptidase activity"/>
    <property type="evidence" value="ECO:0007669"/>
    <property type="project" value="UniProtKB-KW"/>
</dbReference>
<dbReference type="EMBL" id="JACRSR010000002">
    <property type="protein sequence ID" value="MBC8531432.1"/>
    <property type="molecule type" value="Genomic_DNA"/>
</dbReference>
<proteinExistence type="inferred from homology"/>
<dbReference type="PIRSF" id="PIRSF004919">
    <property type="entry name" value="TldD"/>
    <property type="match status" value="1"/>
</dbReference>
<evidence type="ECO:0000313" key="8">
    <source>
        <dbReference type="EMBL" id="MBC8531432.1"/>
    </source>
</evidence>
<dbReference type="InterPro" id="IPR045570">
    <property type="entry name" value="Metalloprtase-TldD/E_cen_dom"/>
</dbReference>
<organism evidence="8 9">
    <name type="scientific">Gehongia tenuis</name>
    <dbReference type="NCBI Taxonomy" id="2763655"/>
    <lineage>
        <taxon>Bacteria</taxon>
        <taxon>Bacillati</taxon>
        <taxon>Bacillota</taxon>
        <taxon>Clostridia</taxon>
        <taxon>Christensenellales</taxon>
        <taxon>Christensenellaceae</taxon>
        <taxon>Gehongia</taxon>
    </lineage>
</organism>
<evidence type="ECO:0000256" key="3">
    <source>
        <dbReference type="ARBA" id="ARBA00022801"/>
    </source>
</evidence>
<accession>A0A926D4Y7</accession>
<dbReference type="PANTHER" id="PTHR30624:SF4">
    <property type="entry name" value="METALLOPROTEASE TLDD"/>
    <property type="match status" value="1"/>
</dbReference>
<evidence type="ECO:0000259" key="7">
    <source>
        <dbReference type="Pfam" id="PF19290"/>
    </source>
</evidence>
<dbReference type="SUPFAM" id="SSF111283">
    <property type="entry name" value="Putative modulator of DNA gyrase, PmbA/TldD"/>
    <property type="match status" value="1"/>
</dbReference>